<dbReference type="EMBL" id="ML179952">
    <property type="protein sequence ID" value="THU79984.1"/>
    <property type="molecule type" value="Genomic_DNA"/>
</dbReference>
<gene>
    <name evidence="1" type="ORF">K435DRAFT_563025</name>
</gene>
<sequence>KRLRWEQKYGHLTPEEACAEQAKLWSRPGSSPVYQHFHPPIVEEYKGRMMHVFVCKKCVHSVLSAILSPYEDSTGNFNAHIARCDPQKKGNIANYAAGSTYSAPKF</sequence>
<organism evidence="1 2">
    <name type="scientific">Dendrothele bispora (strain CBS 962.96)</name>
    <dbReference type="NCBI Taxonomy" id="1314807"/>
    <lineage>
        <taxon>Eukaryota</taxon>
        <taxon>Fungi</taxon>
        <taxon>Dikarya</taxon>
        <taxon>Basidiomycota</taxon>
        <taxon>Agaricomycotina</taxon>
        <taxon>Agaricomycetes</taxon>
        <taxon>Agaricomycetidae</taxon>
        <taxon>Agaricales</taxon>
        <taxon>Agaricales incertae sedis</taxon>
        <taxon>Dendrothele</taxon>
    </lineage>
</organism>
<dbReference type="Proteomes" id="UP000297245">
    <property type="component" value="Unassembled WGS sequence"/>
</dbReference>
<keyword evidence="2" id="KW-1185">Reference proteome</keyword>
<evidence type="ECO:0000313" key="2">
    <source>
        <dbReference type="Proteomes" id="UP000297245"/>
    </source>
</evidence>
<proteinExistence type="predicted"/>
<name>A0A4S8KVM3_DENBC</name>
<accession>A0A4S8KVM3</accession>
<dbReference type="AlphaFoldDB" id="A0A4S8KVM3"/>
<protein>
    <submittedName>
        <fullName evidence="1">Uncharacterized protein</fullName>
    </submittedName>
</protein>
<reference evidence="1 2" key="1">
    <citation type="journal article" date="2019" name="Nat. Ecol. Evol.">
        <title>Megaphylogeny resolves global patterns of mushroom evolution.</title>
        <authorList>
            <person name="Varga T."/>
            <person name="Krizsan K."/>
            <person name="Foldi C."/>
            <person name="Dima B."/>
            <person name="Sanchez-Garcia M."/>
            <person name="Sanchez-Ramirez S."/>
            <person name="Szollosi G.J."/>
            <person name="Szarkandi J.G."/>
            <person name="Papp V."/>
            <person name="Albert L."/>
            <person name="Andreopoulos W."/>
            <person name="Angelini C."/>
            <person name="Antonin V."/>
            <person name="Barry K.W."/>
            <person name="Bougher N.L."/>
            <person name="Buchanan P."/>
            <person name="Buyck B."/>
            <person name="Bense V."/>
            <person name="Catcheside P."/>
            <person name="Chovatia M."/>
            <person name="Cooper J."/>
            <person name="Damon W."/>
            <person name="Desjardin D."/>
            <person name="Finy P."/>
            <person name="Geml J."/>
            <person name="Haridas S."/>
            <person name="Hughes K."/>
            <person name="Justo A."/>
            <person name="Karasinski D."/>
            <person name="Kautmanova I."/>
            <person name="Kiss B."/>
            <person name="Kocsube S."/>
            <person name="Kotiranta H."/>
            <person name="LaButti K.M."/>
            <person name="Lechner B.E."/>
            <person name="Liimatainen K."/>
            <person name="Lipzen A."/>
            <person name="Lukacs Z."/>
            <person name="Mihaltcheva S."/>
            <person name="Morgado L.N."/>
            <person name="Niskanen T."/>
            <person name="Noordeloos M.E."/>
            <person name="Ohm R.A."/>
            <person name="Ortiz-Santana B."/>
            <person name="Ovrebo C."/>
            <person name="Racz N."/>
            <person name="Riley R."/>
            <person name="Savchenko A."/>
            <person name="Shiryaev A."/>
            <person name="Soop K."/>
            <person name="Spirin V."/>
            <person name="Szebenyi C."/>
            <person name="Tomsovsky M."/>
            <person name="Tulloss R.E."/>
            <person name="Uehling J."/>
            <person name="Grigoriev I.V."/>
            <person name="Vagvolgyi C."/>
            <person name="Papp T."/>
            <person name="Martin F.M."/>
            <person name="Miettinen O."/>
            <person name="Hibbett D.S."/>
            <person name="Nagy L.G."/>
        </authorList>
    </citation>
    <scope>NUCLEOTIDE SEQUENCE [LARGE SCALE GENOMIC DNA]</scope>
    <source>
        <strain evidence="1 2">CBS 962.96</strain>
    </source>
</reference>
<feature type="non-terminal residue" evidence="1">
    <location>
        <position position="106"/>
    </location>
</feature>
<feature type="non-terminal residue" evidence="1">
    <location>
        <position position="1"/>
    </location>
</feature>
<dbReference type="OrthoDB" id="3247971at2759"/>
<evidence type="ECO:0000313" key="1">
    <source>
        <dbReference type="EMBL" id="THU79984.1"/>
    </source>
</evidence>